<dbReference type="AlphaFoldDB" id="A0A978UIC7"/>
<dbReference type="InterPro" id="IPR034285">
    <property type="entry name" value="CuRO_2_LCC"/>
</dbReference>
<dbReference type="InterPro" id="IPR034289">
    <property type="entry name" value="CuRO_3_LCC"/>
</dbReference>
<comment type="caution">
    <text evidence="17">The sequence shown here is derived from an EMBL/GenBank/DDBJ whole genome shotgun (WGS) entry which is preliminary data.</text>
</comment>
<feature type="domain" description="Plastocyanin-like" evidence="15">
    <location>
        <begin position="373"/>
        <end position="509"/>
    </location>
</feature>
<evidence type="ECO:0000256" key="10">
    <source>
        <dbReference type="ARBA" id="ARBA00023008"/>
    </source>
</evidence>
<dbReference type="GO" id="GO:0005507">
    <property type="term" value="F:copper ion binding"/>
    <property type="evidence" value="ECO:0007669"/>
    <property type="project" value="InterPro"/>
</dbReference>
<dbReference type="PANTHER" id="PTHR11709">
    <property type="entry name" value="MULTI-COPPER OXIDASE"/>
    <property type="match status" value="1"/>
</dbReference>
<feature type="domain" description="Plastocyanin-like" evidence="14">
    <location>
        <begin position="677"/>
        <end position="819"/>
    </location>
</feature>
<comment type="similarity">
    <text evidence="3 13">Belongs to the multicopper oxidase family.</text>
</comment>
<dbReference type="InterPro" id="IPR017761">
    <property type="entry name" value="Laccase"/>
</dbReference>
<evidence type="ECO:0000256" key="8">
    <source>
        <dbReference type="ARBA" id="ARBA00022737"/>
    </source>
</evidence>
<evidence type="ECO:0000313" key="17">
    <source>
        <dbReference type="EMBL" id="KAH7514558.1"/>
    </source>
</evidence>
<dbReference type="NCBIfam" id="TIGR03389">
    <property type="entry name" value="laccase"/>
    <property type="match status" value="2"/>
</dbReference>
<organism evidence="17 18">
    <name type="scientific">Ziziphus jujuba var. spinosa</name>
    <dbReference type="NCBI Taxonomy" id="714518"/>
    <lineage>
        <taxon>Eukaryota</taxon>
        <taxon>Viridiplantae</taxon>
        <taxon>Streptophyta</taxon>
        <taxon>Embryophyta</taxon>
        <taxon>Tracheophyta</taxon>
        <taxon>Spermatophyta</taxon>
        <taxon>Magnoliopsida</taxon>
        <taxon>eudicotyledons</taxon>
        <taxon>Gunneridae</taxon>
        <taxon>Pentapetalae</taxon>
        <taxon>rosids</taxon>
        <taxon>fabids</taxon>
        <taxon>Rosales</taxon>
        <taxon>Rhamnaceae</taxon>
        <taxon>Paliureae</taxon>
        <taxon>Ziziphus</taxon>
    </lineage>
</organism>
<evidence type="ECO:0000256" key="6">
    <source>
        <dbReference type="ARBA" id="ARBA00022525"/>
    </source>
</evidence>
<dbReference type="InterPro" id="IPR008972">
    <property type="entry name" value="Cupredoxin"/>
</dbReference>
<keyword evidence="6 13" id="KW-0964">Secreted</keyword>
<feature type="domain" description="Plastocyanin-like" evidence="16">
    <location>
        <begin position="4"/>
        <end position="111"/>
    </location>
</feature>
<evidence type="ECO:0000259" key="16">
    <source>
        <dbReference type="Pfam" id="PF07732"/>
    </source>
</evidence>
<comment type="subcellular location">
    <subcellularLocation>
        <location evidence="2 13">Secreted</location>
        <location evidence="2 13">Extracellular space</location>
        <location evidence="2 13">Apoplast</location>
    </subcellularLocation>
</comment>
<dbReference type="InterPro" id="IPR001117">
    <property type="entry name" value="Cu-oxidase_2nd"/>
</dbReference>
<comment type="catalytic activity">
    <reaction evidence="1 13">
        <text>4 hydroquinone + O2 = 4 benzosemiquinone + 2 H2O</text>
        <dbReference type="Rhea" id="RHEA:11276"/>
        <dbReference type="ChEBI" id="CHEBI:15377"/>
        <dbReference type="ChEBI" id="CHEBI:15379"/>
        <dbReference type="ChEBI" id="CHEBI:17594"/>
        <dbReference type="ChEBI" id="CHEBI:17977"/>
        <dbReference type="EC" id="1.10.3.2"/>
    </reaction>
</comment>
<sequence>MVRRLCHEQVITAVNGSLPGPTIRVKEGDTLVVHVFNESPYNLTIHWHGVFQLLTGWADGPVYITQCPILPGCKYTHRFNITGQEGTLWWHAHVSFLRATVYGALIIRPRSGHSYPFPKPHKEIPILLGEWWNANVNEVEAEALLTGAAPRNSDAYTINGRPGDLYPCSENKTYRLKVKRGKTYMLRIINAVLNSQLFFKIANHKMTVVSVDAAYTEPYVTNVVVSAPGQTVDVLVTFDEPLGSYYMAASPYASTFPAIPFDNTTTTGIIQYVGSTSQTPVMPALPDFNDTPTAHKFYSNLTGLANGPQWIPVPLDVDEHMLITIGLNFELCATCQGGQRSAASMNNQSFMLPEKLSILEASFYNVSGIYTADFPDEPPVKFDYTNLNLSTDPSLVYTQRTTKAKKLKFNSTVEIVFQNTAFLGIENHPMHLHGYSFHVLAQEFGNYDAVNDPKKFNLVNPQARNTIAVPVGGWAVIRFRANNPGVWIMHCHLDVHLTWGLAMVFEVENGPTPSSTLPPPPSDLPKSCALALLASSSTASAAIVQHSFYVKNLTVTRLCQERVITVVNGSLPGPAILVREGDTLVVHVFNESPYNLTIHWHGVFQLLSAWADGPVYVTQCPILPGHSYTYRFNITGQEGTLWWHAHVSWLRATVYGALIIQPRPPSSYPYFIKPLKEIPILLGEWWNANVIDVENEALATGGAPNISDAFTINGYPETYNLNVVRGMTYMLRIINAALNNQLFFKIANHNMTVVSVDASYTQPYVTDVVVLAPGQTTDVLVTFNQPPGSYYMAARPYASTFPEVPFDNTTTRGIIQYVGSRSQTPLMPILPAFNDTPTAHKFFSSLTGLANGPHWVPTPLHVDEQMFVTVGLNLELCATCLGGTRLAASMNNQSFQLPNTLSMLEAFFFNVSGIYTDDFPNQPPVQFDYTNLNLSADPTLEFTQKSTKVKNLKFNSTVEIVFQNTAFLGIENHPIHLHGFNFHVLAQGFGNYDAVNDPKKFNLVNPQARNTIAVPVGGWAVIRFRANNPGVWIAHCHLDVHLPWGLAMGFEVENGPTPSSTLPPPPPDLPKC</sequence>
<feature type="domain" description="Plastocyanin-like" evidence="16">
    <location>
        <begin position="550"/>
        <end position="663"/>
    </location>
</feature>
<dbReference type="PROSITE" id="PS00079">
    <property type="entry name" value="MULTICOPPER_OXIDASE1"/>
    <property type="match status" value="1"/>
</dbReference>
<dbReference type="InterPro" id="IPR034288">
    <property type="entry name" value="CuRO_1_LCC"/>
</dbReference>
<dbReference type="GO" id="GO:0048046">
    <property type="term" value="C:apoplast"/>
    <property type="evidence" value="ECO:0007669"/>
    <property type="project" value="UniProtKB-SubCell"/>
</dbReference>
<feature type="domain" description="Plastocyanin-like" evidence="14">
    <location>
        <begin position="123"/>
        <end position="274"/>
    </location>
</feature>
<dbReference type="EMBL" id="JAEACU010000011">
    <property type="protein sequence ID" value="KAH7514558.1"/>
    <property type="molecule type" value="Genomic_DNA"/>
</dbReference>
<keyword evidence="7 13" id="KW-0479">Metal-binding</keyword>
<evidence type="ECO:0000256" key="4">
    <source>
        <dbReference type="ARBA" id="ARBA00012297"/>
    </source>
</evidence>
<dbReference type="FunFam" id="2.60.40.420:FF:000049">
    <property type="entry name" value="Laccase"/>
    <property type="match status" value="1"/>
</dbReference>
<keyword evidence="10 13" id="KW-0186">Copper</keyword>
<dbReference type="PROSITE" id="PS00080">
    <property type="entry name" value="MULTICOPPER_OXIDASE2"/>
    <property type="match status" value="2"/>
</dbReference>
<evidence type="ECO:0000256" key="3">
    <source>
        <dbReference type="ARBA" id="ARBA00010609"/>
    </source>
</evidence>
<accession>A0A978UIC7</accession>
<comment type="function">
    <text evidence="13">Lignin degradation and detoxification of lignin-derived products.</text>
</comment>
<keyword evidence="8 13" id="KW-0677">Repeat</keyword>
<dbReference type="Proteomes" id="UP000813462">
    <property type="component" value="Unassembled WGS sequence"/>
</dbReference>
<gene>
    <name evidence="17" type="ORF">FEM48_Zijuj11G0102100</name>
</gene>
<dbReference type="Pfam" id="PF07732">
    <property type="entry name" value="Cu-oxidase_3"/>
    <property type="match status" value="2"/>
</dbReference>
<name>A0A978UIC7_ZIZJJ</name>
<dbReference type="SUPFAM" id="SSF49503">
    <property type="entry name" value="Cupredoxins"/>
    <property type="match status" value="6"/>
</dbReference>
<dbReference type="InterPro" id="IPR045087">
    <property type="entry name" value="Cu-oxidase_fam"/>
</dbReference>
<evidence type="ECO:0000256" key="1">
    <source>
        <dbReference type="ARBA" id="ARBA00000349"/>
    </source>
</evidence>
<dbReference type="CDD" id="cd13897">
    <property type="entry name" value="CuRO_3_LCC_plant"/>
    <property type="match status" value="2"/>
</dbReference>
<dbReference type="GO" id="GO:0052716">
    <property type="term" value="F:hydroquinone:oxygen oxidoreductase activity"/>
    <property type="evidence" value="ECO:0007669"/>
    <property type="project" value="UniProtKB-EC"/>
</dbReference>
<evidence type="ECO:0000256" key="12">
    <source>
        <dbReference type="ARBA" id="ARBA00023185"/>
    </source>
</evidence>
<dbReference type="Pfam" id="PF07731">
    <property type="entry name" value="Cu-oxidase_2"/>
    <property type="match status" value="2"/>
</dbReference>
<evidence type="ECO:0000256" key="9">
    <source>
        <dbReference type="ARBA" id="ARBA00023002"/>
    </source>
</evidence>
<protein>
    <recommendedName>
        <fullName evidence="4 13">Laccase</fullName>
        <ecNumber evidence="4 13">1.10.3.2</ecNumber>
    </recommendedName>
    <alternativeName>
        <fullName evidence="13">Benzenediol:oxygen oxidoreductase</fullName>
    </alternativeName>
    <alternativeName>
        <fullName evidence="13">Diphenol oxidase</fullName>
    </alternativeName>
    <alternativeName>
        <fullName evidence="13">Urishiol oxidase</fullName>
    </alternativeName>
</protein>
<dbReference type="PANTHER" id="PTHR11709:SF9">
    <property type="entry name" value="LACCASE-7"/>
    <property type="match status" value="1"/>
</dbReference>
<dbReference type="InterPro" id="IPR011706">
    <property type="entry name" value="Cu-oxidase_C"/>
</dbReference>
<evidence type="ECO:0000259" key="15">
    <source>
        <dbReference type="Pfam" id="PF07731"/>
    </source>
</evidence>
<dbReference type="InterPro" id="IPR011707">
    <property type="entry name" value="Cu-oxidase-like_N"/>
</dbReference>
<dbReference type="CDD" id="cd13875">
    <property type="entry name" value="CuRO_2_LCC_plant"/>
    <property type="match status" value="2"/>
</dbReference>
<evidence type="ECO:0000256" key="5">
    <source>
        <dbReference type="ARBA" id="ARBA00022523"/>
    </source>
</evidence>
<dbReference type="InterPro" id="IPR033138">
    <property type="entry name" value="Cu_oxidase_CS"/>
</dbReference>
<dbReference type="GO" id="GO:0046274">
    <property type="term" value="P:lignin catabolic process"/>
    <property type="evidence" value="ECO:0007669"/>
    <property type="project" value="UniProtKB-KW"/>
</dbReference>
<keyword evidence="5 13" id="KW-0052">Apoplast</keyword>
<comment type="cofactor">
    <cofactor evidence="13">
        <name>Cu cation</name>
        <dbReference type="ChEBI" id="CHEBI:23378"/>
    </cofactor>
    <text evidence="13">Binds 4 Cu cations per monomer.</text>
</comment>
<dbReference type="InterPro" id="IPR002355">
    <property type="entry name" value="Cu_oxidase_Cu_BS"/>
</dbReference>
<proteinExistence type="inferred from homology"/>
<evidence type="ECO:0000259" key="14">
    <source>
        <dbReference type="Pfam" id="PF00394"/>
    </source>
</evidence>
<evidence type="ECO:0000256" key="7">
    <source>
        <dbReference type="ARBA" id="ARBA00022723"/>
    </source>
</evidence>
<dbReference type="CDD" id="cd13849">
    <property type="entry name" value="CuRO_1_LCC_plant"/>
    <property type="match status" value="2"/>
</dbReference>
<dbReference type="EC" id="1.10.3.2" evidence="4 13"/>
<feature type="domain" description="Plastocyanin-like" evidence="15">
    <location>
        <begin position="918"/>
        <end position="1054"/>
    </location>
</feature>
<keyword evidence="9 13" id="KW-0560">Oxidoreductase</keyword>
<dbReference type="Pfam" id="PF00394">
    <property type="entry name" value="Cu-oxidase"/>
    <property type="match status" value="2"/>
</dbReference>
<reference evidence="17" key="1">
    <citation type="journal article" date="2021" name="Front. Plant Sci.">
        <title>Chromosome-Scale Genome Assembly for Chinese Sour Jujube and Insights Into Its Genome Evolution and Domestication Signature.</title>
        <authorList>
            <person name="Shen L.-Y."/>
            <person name="Luo H."/>
            <person name="Wang X.-L."/>
            <person name="Wang X.-M."/>
            <person name="Qiu X.-J."/>
            <person name="Liu H."/>
            <person name="Zhou S.-S."/>
            <person name="Jia K.-H."/>
            <person name="Nie S."/>
            <person name="Bao Y.-T."/>
            <person name="Zhang R.-G."/>
            <person name="Yun Q.-Z."/>
            <person name="Chai Y.-H."/>
            <person name="Lu J.-Y."/>
            <person name="Li Y."/>
            <person name="Zhao S.-W."/>
            <person name="Mao J.-F."/>
            <person name="Jia S.-G."/>
            <person name="Mao Y.-M."/>
        </authorList>
    </citation>
    <scope>NUCLEOTIDE SEQUENCE</scope>
    <source>
        <strain evidence="17">AT0</strain>
        <tissue evidence="17">Leaf</tissue>
    </source>
</reference>
<dbReference type="Gene3D" id="2.60.40.420">
    <property type="entry name" value="Cupredoxins - blue copper proteins"/>
    <property type="match status" value="6"/>
</dbReference>
<keyword evidence="12 13" id="KW-0439">Lignin degradation</keyword>
<evidence type="ECO:0000313" key="18">
    <source>
        <dbReference type="Proteomes" id="UP000813462"/>
    </source>
</evidence>
<evidence type="ECO:0000256" key="13">
    <source>
        <dbReference type="RuleBase" id="RU361119"/>
    </source>
</evidence>
<evidence type="ECO:0000256" key="11">
    <source>
        <dbReference type="ARBA" id="ARBA00023180"/>
    </source>
</evidence>
<keyword evidence="11" id="KW-0325">Glycoprotein</keyword>
<evidence type="ECO:0000256" key="2">
    <source>
        <dbReference type="ARBA" id="ARBA00004271"/>
    </source>
</evidence>